<keyword evidence="2" id="KW-1185">Reference proteome</keyword>
<dbReference type="Proteomes" id="UP000646738">
    <property type="component" value="Unassembled WGS sequence"/>
</dbReference>
<dbReference type="RefSeq" id="WP_189989483.1">
    <property type="nucleotide sequence ID" value="NZ_BNCB01000001.1"/>
</dbReference>
<sequence>MVRQWVTGDCWLGCQSTGVPVLWLGPLQWDGQYAPLYSCEPCLDRLMAQAVAYWLNRRPMTTATAA</sequence>
<name>A0ABQ3RD21_STRRR</name>
<comment type="caution">
    <text evidence="1">The sequence shown here is derived from an EMBL/GenBank/DDBJ whole genome shotgun (WGS) entry which is preliminary data.</text>
</comment>
<dbReference type="EMBL" id="BNEA01000015">
    <property type="protein sequence ID" value="GHI53702.1"/>
    <property type="molecule type" value="Genomic_DNA"/>
</dbReference>
<evidence type="ECO:0000313" key="1">
    <source>
        <dbReference type="EMBL" id="GHI53702.1"/>
    </source>
</evidence>
<evidence type="ECO:0000313" key="2">
    <source>
        <dbReference type="Proteomes" id="UP000646738"/>
    </source>
</evidence>
<accession>A0ABQ3RD21</accession>
<organism evidence="1 2">
    <name type="scientific">Streptomyces rubradiris</name>
    <name type="common">Streptomyces achromogenes subsp. rubradiris</name>
    <dbReference type="NCBI Taxonomy" id="285531"/>
    <lineage>
        <taxon>Bacteria</taxon>
        <taxon>Bacillati</taxon>
        <taxon>Actinomycetota</taxon>
        <taxon>Actinomycetes</taxon>
        <taxon>Kitasatosporales</taxon>
        <taxon>Streptomycetaceae</taxon>
        <taxon>Streptomyces</taxon>
    </lineage>
</organism>
<protein>
    <submittedName>
        <fullName evidence="1">Uncharacterized protein</fullName>
    </submittedName>
</protein>
<reference evidence="2" key="1">
    <citation type="submission" date="2023-07" db="EMBL/GenBank/DDBJ databases">
        <title>Whole genome shotgun sequence of Streptomyces achromogenes subsp. rubradiris NBRC 14000.</title>
        <authorList>
            <person name="Komaki H."/>
            <person name="Tamura T."/>
        </authorList>
    </citation>
    <scope>NUCLEOTIDE SEQUENCE [LARGE SCALE GENOMIC DNA]</scope>
    <source>
        <strain evidence="2">NBRC 14000</strain>
    </source>
</reference>
<gene>
    <name evidence="1" type="ORF">Srubr_35480</name>
</gene>
<proteinExistence type="predicted"/>